<evidence type="ECO:0000256" key="1">
    <source>
        <dbReference type="SAM" id="MobiDB-lite"/>
    </source>
</evidence>
<organism evidence="2 3">
    <name type="scientific">Bacillus phage SP-15</name>
    <dbReference type="NCBI Taxonomy" id="1792032"/>
    <lineage>
        <taxon>Viruses</taxon>
        <taxon>Duplodnaviria</taxon>
        <taxon>Heunggongvirae</taxon>
        <taxon>Uroviricota</taxon>
        <taxon>Caudoviricetes</taxon>
        <taxon>Thornevirus</taxon>
        <taxon>Thornevirus SP15</taxon>
    </lineage>
</organism>
<gene>
    <name evidence="2" type="ORF">SP15_042</name>
</gene>
<evidence type="ECO:0000313" key="3">
    <source>
        <dbReference type="Proteomes" id="UP000203261"/>
    </source>
</evidence>
<name>A0A127AYN4_9CAUD</name>
<accession>A0A127AYN4</accession>
<dbReference type="KEGG" id="vg:29125210"/>
<evidence type="ECO:0000313" key="2">
    <source>
        <dbReference type="EMBL" id="AMM44841.1"/>
    </source>
</evidence>
<dbReference type="EMBL" id="KT624200">
    <property type="protein sequence ID" value="AMM44841.1"/>
    <property type="molecule type" value="Genomic_DNA"/>
</dbReference>
<protein>
    <submittedName>
        <fullName evidence="2">Uncharacterized protein</fullName>
    </submittedName>
</protein>
<reference evidence="2 3" key="1">
    <citation type="submission" date="2015-08" db="EMBL/GenBank/DDBJ databases">
        <authorList>
            <person name="Babu N.S."/>
            <person name="Beckwith C.J."/>
            <person name="Beseler K.G."/>
            <person name="Brison A."/>
            <person name="Carone J.V."/>
            <person name="Caskin T.P."/>
            <person name="Diamond M."/>
            <person name="Durham M.E."/>
            <person name="Foxe J.M."/>
            <person name="Go M."/>
            <person name="Henderson B.A."/>
            <person name="Jones I.B."/>
            <person name="McGettigan J.A."/>
            <person name="Micheletti S.J."/>
            <person name="Nasrallah M.E."/>
            <person name="Ortiz D."/>
            <person name="Piller C.R."/>
            <person name="Privatt S.R."/>
            <person name="Schneider S.L."/>
            <person name="Sharp S."/>
            <person name="Smith T.C."/>
            <person name="Stanton J.D."/>
            <person name="Ullery H.E."/>
            <person name="Wilson R.J."/>
            <person name="Serrano M.G."/>
            <person name="Buck G."/>
            <person name="Lee V."/>
            <person name="Wang Y."/>
            <person name="Carvalho R."/>
            <person name="Voegtly L."/>
            <person name="Shi R."/>
            <person name="Duckworth R."/>
            <person name="Johnson A."/>
            <person name="Loviza R."/>
            <person name="Walstead R."/>
            <person name="Shah Z."/>
            <person name="Kiflezghi M."/>
            <person name="Wade K."/>
            <person name="Ball S.L."/>
            <person name="Bradley K.W."/>
            <person name="Asai D.J."/>
            <person name="Bowman C.A."/>
            <person name="Russell D.A."/>
            <person name="Pope W.H."/>
            <person name="Jacobs-Sera D."/>
            <person name="Hendrix R.W."/>
            <person name="Hatfull G.F."/>
        </authorList>
    </citation>
    <scope>NUCLEOTIDE SEQUENCE [LARGE SCALE GENOMIC DNA]</scope>
</reference>
<dbReference type="RefSeq" id="YP_009302430.1">
    <property type="nucleotide sequence ID" value="NC_031245.1"/>
</dbReference>
<dbReference type="GeneID" id="29125210"/>
<feature type="region of interest" description="Disordered" evidence="1">
    <location>
        <begin position="49"/>
        <end position="76"/>
    </location>
</feature>
<dbReference type="Proteomes" id="UP000203261">
    <property type="component" value="Segment"/>
</dbReference>
<sequence>MHKVTCMSRFVSLVVDGEPKHLNQRESVQMAELTGQVKNLERLGVVRVSKVASPKPSQPKAVTPSSKVKPEPTKKD</sequence>
<keyword evidence="3" id="KW-1185">Reference proteome</keyword>
<proteinExistence type="predicted"/>